<evidence type="ECO:0000256" key="4">
    <source>
        <dbReference type="ARBA" id="ARBA00012485"/>
    </source>
</evidence>
<feature type="binding site" evidence="11">
    <location>
        <begin position="301"/>
        <end position="304"/>
    </location>
    <ligand>
        <name>GTP</name>
        <dbReference type="ChEBI" id="CHEBI:37565"/>
    </ligand>
</feature>
<evidence type="ECO:0000313" key="16">
    <source>
        <dbReference type="EMBL" id="KAA0187905.1"/>
    </source>
</evidence>
<dbReference type="EC" id="2.3.2.26" evidence="4"/>
<dbReference type="InterPro" id="IPR001202">
    <property type="entry name" value="WW_dom"/>
</dbReference>
<dbReference type="PANTHER" id="PTHR11254:SF429">
    <property type="entry name" value="E3 UBIQUITIN-PROTEIN LIGASE SU(DX)"/>
    <property type="match status" value="1"/>
</dbReference>
<feature type="binding site" evidence="11">
    <location>
        <begin position="206"/>
        <end position="212"/>
    </location>
    <ligand>
        <name>GTP</name>
        <dbReference type="ChEBI" id="CHEBI:37565"/>
    </ligand>
</feature>
<evidence type="ECO:0000256" key="3">
    <source>
        <dbReference type="ARBA" id="ARBA00011356"/>
    </source>
</evidence>
<evidence type="ECO:0000256" key="9">
    <source>
        <dbReference type="ARBA" id="ARBA00023134"/>
    </source>
</evidence>
<dbReference type="InterPro" id="IPR000569">
    <property type="entry name" value="HECT_dom"/>
</dbReference>
<evidence type="ECO:0000259" key="15">
    <source>
        <dbReference type="PROSITE" id="PS50237"/>
    </source>
</evidence>
<dbReference type="SUPFAM" id="SSF52540">
    <property type="entry name" value="P-loop containing nucleoside triphosphate hydrolases"/>
    <property type="match status" value="1"/>
</dbReference>
<dbReference type="PROSITE" id="PS01159">
    <property type="entry name" value="WW_DOMAIN_1"/>
    <property type="match status" value="1"/>
</dbReference>
<keyword evidence="8 13" id="KW-0833">Ubl conjugation pathway</keyword>
<dbReference type="Pfam" id="PF00632">
    <property type="entry name" value="HECT"/>
    <property type="match status" value="1"/>
</dbReference>
<sequence>MFQSEQRLDPSGRPYFVNHVSRTSQWEDPRFQGSSLPPGWEMRVTPEGFPFFVDHNEKITTFVDPRRADSNSPNQTFPDKYREKFIAEIQRNLVQSLASILSFMEQENIPFGQEDASILKAKSRIFTIKEEIDRAPDSISQFAASPDLSRRKEFYDACSRLWADQAVKETLLKGNEFQLIDCAQYFLDKIDEVRDPRYKPSDDDVLQSRTKTLGIHTESIVFNNVHFELVDVGGQREQRAKWIEAMSDGVTAVIFLTDVSCYDMMLAEDHTVNRLRESINLLGQVWTKSPLRDKSIILFLNKQDKLEKKVREQRTVFENFFPEYGVGKVVFIIELLRDLKAARSGKTKKESEIWEKYFSYFLPASRTTHESAGRSSTAGEGTKLGSGEAQILTEYSQIQSLMTKAFNDNMVLAWQLEGDTDEQLARMLMARDDFRNFQRRLHAIAFYQVVSITDFIQKLFVSKCVQSTLRHVYPFPTTAIDRRNVDRVFESSVKPREWSFEHKQSSFRYLCQSNAVQGNTKITVSRQNLLDDSFNQVMKLQTFELRRTLYVIFHGEEGLDYGGPAREWFFKLSTELLNPMYCLFQYASATNYSLQINPGSSVNPEHLQYFKFVGRFIALALYHNKLIDSGFTLPFYKRMLGKRITMEDLEVMDEVFYNSVQSIQETDFDEVDMELYFAVDYEVLGEVKSIDLKPNGSEIKVTEENKKEYLDLLVNWKFNQGVEEQTKALLDGFNDVFPLQWLQYFDERELEVMLCGLQELNVDDWEAHTVYKHYTSRSREIQWFWQFVRSLDNEKRVRLLQFVTGTCRIPLGGFKNLMGNEGLRPFCVERIGTEDWLPRSHTCFNRLDLPPYKSYEQLKSKLTLAIEETEGFGQE</sequence>
<dbReference type="PROSITE" id="PS50237">
    <property type="entry name" value="HECT"/>
    <property type="match status" value="1"/>
</dbReference>
<dbReference type="InterPro" id="IPR050409">
    <property type="entry name" value="E3_ubiq-protein_ligase"/>
</dbReference>
<dbReference type="InterPro" id="IPR036020">
    <property type="entry name" value="WW_dom_sf"/>
</dbReference>
<comment type="pathway">
    <text evidence="2">Protein modification; protein ubiquitination.</text>
</comment>
<dbReference type="SUPFAM" id="SSF51045">
    <property type="entry name" value="WW domain"/>
    <property type="match status" value="2"/>
</dbReference>
<keyword evidence="10" id="KW-0807">Transducer</keyword>
<dbReference type="InterPro" id="IPR035983">
    <property type="entry name" value="Hect_E3_ubiquitin_ligase"/>
</dbReference>
<feature type="domain" description="WW" evidence="14">
    <location>
        <begin position="5"/>
        <end position="31"/>
    </location>
</feature>
<accession>A0A8E0RU67</accession>
<dbReference type="CDD" id="cd00066">
    <property type="entry name" value="G-alpha"/>
    <property type="match status" value="1"/>
</dbReference>
<gene>
    <name evidence="16" type="ORF">FBUS_08502</name>
</gene>
<keyword evidence="5" id="KW-0808">Transferase</keyword>
<dbReference type="GO" id="GO:0061630">
    <property type="term" value="F:ubiquitin protein ligase activity"/>
    <property type="evidence" value="ECO:0007669"/>
    <property type="project" value="UniProtKB-EC"/>
</dbReference>
<comment type="caution">
    <text evidence="16">The sequence shown here is derived from an EMBL/GenBank/DDBJ whole genome shotgun (WGS) entry which is preliminary data.</text>
</comment>
<name>A0A8E0RU67_9TREM</name>
<keyword evidence="17" id="KW-1185">Reference proteome</keyword>
<evidence type="ECO:0000313" key="17">
    <source>
        <dbReference type="Proteomes" id="UP000728185"/>
    </source>
</evidence>
<dbReference type="FunFam" id="3.90.1750.10:FF:000079">
    <property type="entry name" value="E3 ubiquitin-protein ligase"/>
    <property type="match status" value="1"/>
</dbReference>
<evidence type="ECO:0000256" key="8">
    <source>
        <dbReference type="ARBA" id="ARBA00022786"/>
    </source>
</evidence>
<organism evidence="16 17">
    <name type="scientific">Fasciolopsis buskii</name>
    <dbReference type="NCBI Taxonomy" id="27845"/>
    <lineage>
        <taxon>Eukaryota</taxon>
        <taxon>Metazoa</taxon>
        <taxon>Spiralia</taxon>
        <taxon>Lophotrochozoa</taxon>
        <taxon>Platyhelminthes</taxon>
        <taxon>Trematoda</taxon>
        <taxon>Digenea</taxon>
        <taxon>Plagiorchiida</taxon>
        <taxon>Echinostomata</taxon>
        <taxon>Echinostomatoidea</taxon>
        <taxon>Fasciolidae</taxon>
        <taxon>Fasciolopsis</taxon>
    </lineage>
</organism>
<evidence type="ECO:0000259" key="14">
    <source>
        <dbReference type="PROSITE" id="PS50020"/>
    </source>
</evidence>
<dbReference type="Gene3D" id="3.40.50.300">
    <property type="entry name" value="P-loop containing nucleotide triphosphate hydrolases"/>
    <property type="match status" value="1"/>
</dbReference>
<dbReference type="FunFam" id="3.30.2160.10:FF:000001">
    <property type="entry name" value="E3 ubiquitin-protein ligase NEDD4-like"/>
    <property type="match status" value="1"/>
</dbReference>
<dbReference type="Pfam" id="PF00397">
    <property type="entry name" value="WW"/>
    <property type="match status" value="2"/>
</dbReference>
<proteinExistence type="predicted"/>
<evidence type="ECO:0000256" key="2">
    <source>
        <dbReference type="ARBA" id="ARBA00004906"/>
    </source>
</evidence>
<dbReference type="SMART" id="SM00275">
    <property type="entry name" value="G_alpha"/>
    <property type="match status" value="1"/>
</dbReference>
<dbReference type="EMBL" id="LUCM01008795">
    <property type="protein sequence ID" value="KAA0187905.1"/>
    <property type="molecule type" value="Genomic_DNA"/>
</dbReference>
<dbReference type="UniPathway" id="UPA00143"/>
<feature type="domain" description="HECT" evidence="15">
    <location>
        <begin position="541"/>
        <end position="875"/>
    </location>
</feature>
<reference evidence="16" key="1">
    <citation type="submission" date="2019-05" db="EMBL/GenBank/DDBJ databases">
        <title>Annotation for the trematode Fasciolopsis buski.</title>
        <authorList>
            <person name="Choi Y.-J."/>
        </authorList>
    </citation>
    <scope>NUCLEOTIDE SEQUENCE</scope>
    <source>
        <strain evidence="16">HT</strain>
        <tissue evidence="16">Whole worm</tissue>
    </source>
</reference>
<dbReference type="PANTHER" id="PTHR11254">
    <property type="entry name" value="HECT DOMAIN UBIQUITIN-PROTEIN LIGASE"/>
    <property type="match status" value="1"/>
</dbReference>
<dbReference type="SMART" id="SM00119">
    <property type="entry name" value="HECTc"/>
    <property type="match status" value="1"/>
</dbReference>
<evidence type="ECO:0000256" key="10">
    <source>
        <dbReference type="ARBA" id="ARBA00023224"/>
    </source>
</evidence>
<dbReference type="GO" id="GO:0003924">
    <property type="term" value="F:GTPase activity"/>
    <property type="evidence" value="ECO:0007669"/>
    <property type="project" value="InterPro"/>
</dbReference>
<dbReference type="InterPro" id="IPR001019">
    <property type="entry name" value="Gprotein_alpha_su"/>
</dbReference>
<dbReference type="Proteomes" id="UP000728185">
    <property type="component" value="Unassembled WGS sequence"/>
</dbReference>
<feature type="binding site" evidence="11">
    <location>
        <begin position="231"/>
        <end position="235"/>
    </location>
    <ligand>
        <name>GTP</name>
        <dbReference type="ChEBI" id="CHEBI:37565"/>
    </ligand>
</feature>
<dbReference type="GO" id="GO:0046872">
    <property type="term" value="F:metal ion binding"/>
    <property type="evidence" value="ECO:0007669"/>
    <property type="project" value="UniProtKB-KW"/>
</dbReference>
<dbReference type="PROSITE" id="PS51882">
    <property type="entry name" value="G_ALPHA"/>
    <property type="match status" value="1"/>
</dbReference>
<dbReference type="SUPFAM" id="SSF47895">
    <property type="entry name" value="Transducin (alpha subunit), insertion domain"/>
    <property type="match status" value="1"/>
</dbReference>
<evidence type="ECO:0000256" key="7">
    <source>
        <dbReference type="ARBA" id="ARBA00022741"/>
    </source>
</evidence>
<dbReference type="SUPFAM" id="SSF56204">
    <property type="entry name" value="Hect, E3 ligase catalytic domain"/>
    <property type="match status" value="1"/>
</dbReference>
<evidence type="ECO:0000256" key="13">
    <source>
        <dbReference type="PROSITE-ProRule" id="PRU00104"/>
    </source>
</evidence>
<keyword evidence="6" id="KW-0677">Repeat</keyword>
<evidence type="ECO:0000256" key="11">
    <source>
        <dbReference type="PIRSR" id="PIRSR601019-1"/>
    </source>
</evidence>
<comment type="catalytic activity">
    <reaction evidence="1">
        <text>S-ubiquitinyl-[E2 ubiquitin-conjugating enzyme]-L-cysteine + [acceptor protein]-L-lysine = [E2 ubiquitin-conjugating enzyme]-L-cysteine + N(6)-ubiquitinyl-[acceptor protein]-L-lysine.</text>
        <dbReference type="EC" id="2.3.2.26"/>
    </reaction>
</comment>
<dbReference type="PRINTS" id="PR00318">
    <property type="entry name" value="GPROTEINA"/>
</dbReference>
<keyword evidence="9 11" id="KW-0342">GTP-binding</keyword>
<dbReference type="GO" id="GO:0007186">
    <property type="term" value="P:G protein-coupled receptor signaling pathway"/>
    <property type="evidence" value="ECO:0007669"/>
    <property type="project" value="InterPro"/>
</dbReference>
<dbReference type="GO" id="GO:0005737">
    <property type="term" value="C:cytoplasm"/>
    <property type="evidence" value="ECO:0007669"/>
    <property type="project" value="TreeGrafter"/>
</dbReference>
<dbReference type="GO" id="GO:0016567">
    <property type="term" value="P:protein ubiquitination"/>
    <property type="evidence" value="ECO:0007669"/>
    <property type="project" value="UniProtKB-UniPathway"/>
</dbReference>
<dbReference type="GO" id="GO:0005525">
    <property type="term" value="F:GTP binding"/>
    <property type="evidence" value="ECO:0007669"/>
    <property type="project" value="UniProtKB-KW"/>
</dbReference>
<dbReference type="SMART" id="SM00456">
    <property type="entry name" value="WW"/>
    <property type="match status" value="2"/>
</dbReference>
<keyword evidence="12" id="KW-0460">Magnesium</keyword>
<dbReference type="CDD" id="cd00201">
    <property type="entry name" value="WW"/>
    <property type="match status" value="2"/>
</dbReference>
<dbReference type="Pfam" id="PF00503">
    <property type="entry name" value="G-alpha"/>
    <property type="match status" value="1"/>
</dbReference>
<keyword evidence="12" id="KW-0479">Metal-binding</keyword>
<dbReference type="Gene3D" id="3.90.1750.10">
    <property type="entry name" value="Hect, E3 ligase catalytic domains"/>
    <property type="match status" value="1"/>
</dbReference>
<comment type="subunit">
    <text evidence="3">G proteins are composed of 3 units; alpha, beta and gamma. The alpha chain contains the guanine nucleotide binding site.</text>
</comment>
<dbReference type="GO" id="GO:0043161">
    <property type="term" value="P:proteasome-mediated ubiquitin-dependent protein catabolic process"/>
    <property type="evidence" value="ECO:0007669"/>
    <property type="project" value="TreeGrafter"/>
</dbReference>
<feature type="binding site" evidence="12">
    <location>
        <position position="212"/>
    </location>
    <ligand>
        <name>Mg(2+)</name>
        <dbReference type="ChEBI" id="CHEBI:18420"/>
    </ligand>
</feature>
<protein>
    <recommendedName>
        <fullName evidence="4">HECT-type E3 ubiquitin transferase</fullName>
        <ecNumber evidence="4">2.3.2.26</ecNumber>
    </recommendedName>
</protein>
<dbReference type="AlphaFoldDB" id="A0A8E0RU67"/>
<dbReference type="FunFam" id="3.40.50.300:FF:000720">
    <property type="entry name" value="Guanine nucleotide-binding protein G(k) subunit alpha"/>
    <property type="match status" value="1"/>
</dbReference>
<dbReference type="OrthoDB" id="6231739at2759"/>
<dbReference type="Gene3D" id="3.30.2410.10">
    <property type="entry name" value="Hect, E3 ligase catalytic domain"/>
    <property type="match status" value="1"/>
</dbReference>
<dbReference type="InterPro" id="IPR011025">
    <property type="entry name" value="GproteinA_insert"/>
</dbReference>
<evidence type="ECO:0000256" key="1">
    <source>
        <dbReference type="ARBA" id="ARBA00000885"/>
    </source>
</evidence>
<dbReference type="FunFam" id="3.30.2410.10:FF:000002">
    <property type="entry name" value="E3 ubiquitin-protein ligase HECW2"/>
    <property type="match status" value="1"/>
</dbReference>
<dbReference type="InterPro" id="IPR027417">
    <property type="entry name" value="P-loop_NTPase"/>
</dbReference>
<dbReference type="PROSITE" id="PS50020">
    <property type="entry name" value="WW_DOMAIN_2"/>
    <property type="match status" value="2"/>
</dbReference>
<dbReference type="Gene3D" id="2.20.70.10">
    <property type="match status" value="2"/>
</dbReference>
<feature type="active site" description="Glycyl thioester intermediate" evidence="13">
    <location>
        <position position="843"/>
    </location>
</feature>
<dbReference type="CDD" id="cd00078">
    <property type="entry name" value="HECTc"/>
    <property type="match status" value="1"/>
</dbReference>
<keyword evidence="7 11" id="KW-0547">Nucleotide-binding</keyword>
<feature type="domain" description="WW" evidence="14">
    <location>
        <begin position="34"/>
        <end position="67"/>
    </location>
</feature>
<dbReference type="Gene3D" id="3.30.2160.10">
    <property type="entry name" value="Hect, E3 ligase catalytic domain"/>
    <property type="match status" value="1"/>
</dbReference>
<evidence type="ECO:0000256" key="6">
    <source>
        <dbReference type="ARBA" id="ARBA00022737"/>
    </source>
</evidence>
<evidence type="ECO:0000256" key="5">
    <source>
        <dbReference type="ARBA" id="ARBA00022679"/>
    </source>
</evidence>
<dbReference type="GO" id="GO:0031683">
    <property type="term" value="F:G-protein beta/gamma-subunit complex binding"/>
    <property type="evidence" value="ECO:0007669"/>
    <property type="project" value="InterPro"/>
</dbReference>
<evidence type="ECO:0000256" key="12">
    <source>
        <dbReference type="PIRSR" id="PIRSR601019-2"/>
    </source>
</evidence>